<dbReference type="InterPro" id="IPR011006">
    <property type="entry name" value="CheY-like_superfamily"/>
</dbReference>
<gene>
    <name evidence="10" type="ordered locus">SULAZ_0274</name>
</gene>
<dbReference type="PANTHER" id="PTHR48111:SF22">
    <property type="entry name" value="REGULATOR OF RPOS"/>
    <property type="match status" value="1"/>
</dbReference>
<keyword evidence="11" id="KW-1185">Reference proteome</keyword>
<dbReference type="OrthoDB" id="9790454at2"/>
<dbReference type="SMART" id="SM00862">
    <property type="entry name" value="Trans_reg_C"/>
    <property type="match status" value="1"/>
</dbReference>
<evidence type="ECO:0000256" key="5">
    <source>
        <dbReference type="ARBA" id="ARBA00023163"/>
    </source>
</evidence>
<feature type="domain" description="Response regulatory" evidence="8">
    <location>
        <begin position="2"/>
        <end position="116"/>
    </location>
</feature>
<dbReference type="Pfam" id="PF00072">
    <property type="entry name" value="Response_reg"/>
    <property type="match status" value="1"/>
</dbReference>
<feature type="DNA-binding region" description="OmpR/PhoB-type" evidence="7">
    <location>
        <begin position="122"/>
        <end position="215"/>
    </location>
</feature>
<dbReference type="RefSeq" id="WP_012674039.1">
    <property type="nucleotide sequence ID" value="NC_012438.1"/>
</dbReference>
<dbReference type="InterPro" id="IPR016032">
    <property type="entry name" value="Sig_transdc_resp-reg_C-effctor"/>
</dbReference>
<dbReference type="Pfam" id="PF00486">
    <property type="entry name" value="Trans_reg_C"/>
    <property type="match status" value="1"/>
</dbReference>
<dbReference type="Proteomes" id="UP000001369">
    <property type="component" value="Chromosome"/>
</dbReference>
<dbReference type="GO" id="GO:0000156">
    <property type="term" value="F:phosphorelay response regulator activity"/>
    <property type="evidence" value="ECO:0007669"/>
    <property type="project" value="TreeGrafter"/>
</dbReference>
<dbReference type="Gene3D" id="6.10.250.690">
    <property type="match status" value="1"/>
</dbReference>
<evidence type="ECO:0000256" key="4">
    <source>
        <dbReference type="ARBA" id="ARBA00023125"/>
    </source>
</evidence>
<name>C1DT32_SULAA</name>
<dbReference type="PROSITE" id="PS51755">
    <property type="entry name" value="OMPR_PHOB"/>
    <property type="match status" value="1"/>
</dbReference>
<dbReference type="InterPro" id="IPR039420">
    <property type="entry name" value="WalR-like"/>
</dbReference>
<keyword evidence="5" id="KW-0804">Transcription</keyword>
<dbReference type="KEGG" id="saf:SULAZ_0274"/>
<dbReference type="InterPro" id="IPR001867">
    <property type="entry name" value="OmpR/PhoB-type_DNA-bd"/>
</dbReference>
<keyword evidence="4 7" id="KW-0238">DNA-binding</keyword>
<dbReference type="PANTHER" id="PTHR48111">
    <property type="entry name" value="REGULATOR OF RPOS"/>
    <property type="match status" value="1"/>
</dbReference>
<evidence type="ECO:0000313" key="11">
    <source>
        <dbReference type="Proteomes" id="UP000001369"/>
    </source>
</evidence>
<dbReference type="PROSITE" id="PS50110">
    <property type="entry name" value="RESPONSE_REGULATORY"/>
    <property type="match status" value="1"/>
</dbReference>
<keyword evidence="2" id="KW-0902">Two-component regulatory system</keyword>
<evidence type="ECO:0000313" key="10">
    <source>
        <dbReference type="EMBL" id="ACN98717.1"/>
    </source>
</evidence>
<dbReference type="GO" id="GO:0006355">
    <property type="term" value="P:regulation of DNA-templated transcription"/>
    <property type="evidence" value="ECO:0007669"/>
    <property type="project" value="InterPro"/>
</dbReference>
<dbReference type="STRING" id="204536.SULAZ_0274"/>
<feature type="domain" description="OmpR/PhoB-type" evidence="9">
    <location>
        <begin position="122"/>
        <end position="215"/>
    </location>
</feature>
<reference evidence="10 11" key="1">
    <citation type="journal article" date="2009" name="J. Bacteriol.">
        <title>Complete and draft genome sequences of six members of the Aquificales.</title>
        <authorList>
            <person name="Reysenbach A.L."/>
            <person name="Hamamura N."/>
            <person name="Podar M."/>
            <person name="Griffiths E."/>
            <person name="Ferreira S."/>
            <person name="Hochstein R."/>
            <person name="Heidelberg J."/>
            <person name="Johnson J."/>
            <person name="Mead D."/>
            <person name="Pohorille A."/>
            <person name="Sarmiento M."/>
            <person name="Schweighofer K."/>
            <person name="Seshadri R."/>
            <person name="Voytek M.A."/>
        </authorList>
    </citation>
    <scope>NUCLEOTIDE SEQUENCE [LARGE SCALE GENOMIC DNA]</scope>
    <source>
        <strain evidence="11">Az-Fu1 / DSM 15241 / OCM 825</strain>
    </source>
</reference>
<keyword evidence="1 6" id="KW-0597">Phosphoprotein</keyword>
<evidence type="ECO:0000259" key="9">
    <source>
        <dbReference type="PROSITE" id="PS51755"/>
    </source>
</evidence>
<keyword evidence="3" id="KW-0805">Transcription regulation</keyword>
<protein>
    <submittedName>
        <fullName evidence="10">Transcriptional regulatory protein QseB</fullName>
    </submittedName>
</protein>
<dbReference type="InterPro" id="IPR036388">
    <property type="entry name" value="WH-like_DNA-bd_sf"/>
</dbReference>
<evidence type="ECO:0000256" key="6">
    <source>
        <dbReference type="PROSITE-ProRule" id="PRU00169"/>
    </source>
</evidence>
<dbReference type="Gene3D" id="3.40.50.2300">
    <property type="match status" value="1"/>
</dbReference>
<dbReference type="eggNOG" id="COG0745">
    <property type="taxonomic scope" value="Bacteria"/>
</dbReference>
<dbReference type="GO" id="GO:0032993">
    <property type="term" value="C:protein-DNA complex"/>
    <property type="evidence" value="ECO:0007669"/>
    <property type="project" value="TreeGrafter"/>
</dbReference>
<dbReference type="InterPro" id="IPR001789">
    <property type="entry name" value="Sig_transdc_resp-reg_receiver"/>
</dbReference>
<evidence type="ECO:0000256" key="7">
    <source>
        <dbReference type="PROSITE-ProRule" id="PRU01091"/>
    </source>
</evidence>
<dbReference type="GO" id="GO:0005829">
    <property type="term" value="C:cytosol"/>
    <property type="evidence" value="ECO:0007669"/>
    <property type="project" value="TreeGrafter"/>
</dbReference>
<dbReference type="SUPFAM" id="SSF46894">
    <property type="entry name" value="C-terminal effector domain of the bipartite response regulators"/>
    <property type="match status" value="1"/>
</dbReference>
<evidence type="ECO:0000256" key="3">
    <source>
        <dbReference type="ARBA" id="ARBA00023015"/>
    </source>
</evidence>
<dbReference type="CDD" id="cd00383">
    <property type="entry name" value="trans_reg_C"/>
    <property type="match status" value="1"/>
</dbReference>
<dbReference type="SMART" id="SM00448">
    <property type="entry name" value="REC"/>
    <property type="match status" value="1"/>
</dbReference>
<evidence type="ECO:0000259" key="8">
    <source>
        <dbReference type="PROSITE" id="PS50110"/>
    </source>
</evidence>
<dbReference type="Gene3D" id="1.10.10.10">
    <property type="entry name" value="Winged helix-like DNA-binding domain superfamily/Winged helix DNA-binding domain"/>
    <property type="match status" value="1"/>
</dbReference>
<dbReference type="SUPFAM" id="SSF52172">
    <property type="entry name" value="CheY-like"/>
    <property type="match status" value="1"/>
</dbReference>
<dbReference type="AlphaFoldDB" id="C1DT32"/>
<evidence type="ECO:0000256" key="2">
    <source>
        <dbReference type="ARBA" id="ARBA00023012"/>
    </source>
</evidence>
<accession>C1DT32</accession>
<evidence type="ECO:0000256" key="1">
    <source>
        <dbReference type="ARBA" id="ARBA00022553"/>
    </source>
</evidence>
<proteinExistence type="predicted"/>
<dbReference type="GO" id="GO:0000976">
    <property type="term" value="F:transcription cis-regulatory region binding"/>
    <property type="evidence" value="ECO:0007669"/>
    <property type="project" value="TreeGrafter"/>
</dbReference>
<dbReference type="HOGENOM" id="CLU_000445_30_3_0"/>
<sequence length="217" mass="25114">MRVLLVEDDLVLGESLKEYLEENQVEVVWISDDRKLDEALQMNEYDVIVLDLILKYEKGESILKGLRDKGVKTPVIIITAKNKIEDKETCFNFGADDYLTKPFNPKELLLRIKALSKRVHIPNKYKIKDVEIDLENQIVLKEGKEVKLSKTGWNLLALLLKRKGQVVSTEIILNYVWPDKAVGDEIVRQYIKELRKILPPDSIETHKGIGYRLKDEV</sequence>
<dbReference type="EMBL" id="CP001229">
    <property type="protein sequence ID" value="ACN98717.1"/>
    <property type="molecule type" value="Genomic_DNA"/>
</dbReference>
<organism evidence="10 11">
    <name type="scientific">Sulfurihydrogenibium azorense (strain DSM 15241 / OCM 825 / Az-Fu1)</name>
    <dbReference type="NCBI Taxonomy" id="204536"/>
    <lineage>
        <taxon>Bacteria</taxon>
        <taxon>Pseudomonadati</taxon>
        <taxon>Aquificota</taxon>
        <taxon>Aquificia</taxon>
        <taxon>Aquificales</taxon>
        <taxon>Hydrogenothermaceae</taxon>
        <taxon>Sulfurihydrogenibium</taxon>
    </lineage>
</organism>
<feature type="modified residue" description="4-aspartylphosphate" evidence="6">
    <location>
        <position position="51"/>
    </location>
</feature>